<feature type="compositionally biased region" description="Low complexity" evidence="2">
    <location>
        <begin position="349"/>
        <end position="380"/>
    </location>
</feature>
<feature type="compositionally biased region" description="Polar residues" evidence="2">
    <location>
        <begin position="418"/>
        <end position="444"/>
    </location>
</feature>
<evidence type="ECO:0008006" key="5">
    <source>
        <dbReference type="Google" id="ProtNLM"/>
    </source>
</evidence>
<feature type="region of interest" description="Disordered" evidence="2">
    <location>
        <begin position="36"/>
        <end position="148"/>
    </location>
</feature>
<dbReference type="GO" id="GO:0048513">
    <property type="term" value="P:animal organ development"/>
    <property type="evidence" value="ECO:0007669"/>
    <property type="project" value="TreeGrafter"/>
</dbReference>
<dbReference type="GO" id="GO:0005829">
    <property type="term" value="C:cytosol"/>
    <property type="evidence" value="ECO:0007669"/>
    <property type="project" value="TreeGrafter"/>
</dbReference>
<dbReference type="GO" id="GO:0040037">
    <property type="term" value="P:negative regulation of fibroblast growth factor receptor signaling pathway"/>
    <property type="evidence" value="ECO:0007669"/>
    <property type="project" value="TreeGrafter"/>
</dbReference>
<feature type="compositionally biased region" description="Low complexity" evidence="2">
    <location>
        <begin position="196"/>
        <end position="216"/>
    </location>
</feature>
<accession>A0AAV7I8E1</accession>
<keyword evidence="4" id="KW-1185">Reference proteome</keyword>
<dbReference type="Proteomes" id="UP000826195">
    <property type="component" value="Unassembled WGS sequence"/>
</dbReference>
<dbReference type="PANTHER" id="PTHR12365">
    <property type="entry name" value="SPROUTY"/>
    <property type="match status" value="1"/>
</dbReference>
<proteinExistence type="inferred from homology"/>
<evidence type="ECO:0000313" key="3">
    <source>
        <dbReference type="EMBL" id="KAH0554821.1"/>
    </source>
</evidence>
<dbReference type="InterPro" id="IPR051192">
    <property type="entry name" value="Sprouty_domain"/>
</dbReference>
<gene>
    <name evidence="3" type="ORF">KQX54_012884</name>
</gene>
<feature type="compositionally biased region" description="Basic and acidic residues" evidence="2">
    <location>
        <begin position="601"/>
        <end position="611"/>
    </location>
</feature>
<feature type="compositionally biased region" description="Low complexity" evidence="2">
    <location>
        <begin position="110"/>
        <end position="126"/>
    </location>
</feature>
<feature type="region of interest" description="Disordered" evidence="2">
    <location>
        <begin position="310"/>
        <end position="380"/>
    </location>
</feature>
<evidence type="ECO:0000256" key="1">
    <source>
        <dbReference type="ARBA" id="ARBA00010964"/>
    </source>
</evidence>
<reference evidence="3 4" key="1">
    <citation type="journal article" date="2021" name="J. Hered.">
        <title>A chromosome-level genome assembly of the parasitoid wasp, Cotesia glomerata (Hymenoptera: Braconidae).</title>
        <authorList>
            <person name="Pinto B.J."/>
            <person name="Weis J.J."/>
            <person name="Gamble T."/>
            <person name="Ode P.J."/>
            <person name="Paul R."/>
            <person name="Zaspel J.M."/>
        </authorList>
    </citation>
    <scope>NUCLEOTIDE SEQUENCE [LARGE SCALE GENOMIC DNA]</scope>
    <source>
        <strain evidence="3">CgM1</strain>
    </source>
</reference>
<feature type="compositionally biased region" description="Polar residues" evidence="2">
    <location>
        <begin position="127"/>
        <end position="148"/>
    </location>
</feature>
<dbReference type="InterPro" id="IPR007875">
    <property type="entry name" value="Sprouty"/>
</dbReference>
<feature type="compositionally biased region" description="Low complexity" evidence="2">
    <location>
        <begin position="43"/>
        <end position="52"/>
    </location>
</feature>
<dbReference type="GO" id="GO:0046580">
    <property type="term" value="P:negative regulation of Ras protein signal transduction"/>
    <property type="evidence" value="ECO:0007669"/>
    <property type="project" value="TreeGrafter"/>
</dbReference>
<feature type="region of interest" description="Disordered" evidence="2">
    <location>
        <begin position="418"/>
        <end position="449"/>
    </location>
</feature>
<dbReference type="AlphaFoldDB" id="A0AAV7I8E1"/>
<protein>
    <recommendedName>
        <fullName evidence="5">Protein sprouty</fullName>
    </recommendedName>
</protein>
<feature type="compositionally biased region" description="Basic residues" evidence="2">
    <location>
        <begin position="333"/>
        <end position="345"/>
    </location>
</feature>
<feature type="compositionally biased region" description="Polar residues" evidence="2">
    <location>
        <begin position="268"/>
        <end position="283"/>
    </location>
</feature>
<name>A0AAV7I8E1_COTGL</name>
<dbReference type="EMBL" id="JAHXZJ010001119">
    <property type="protein sequence ID" value="KAH0554821.1"/>
    <property type="molecule type" value="Genomic_DNA"/>
</dbReference>
<comment type="caution">
    <text evidence="3">The sequence shown here is derived from an EMBL/GenBank/DDBJ whole genome shotgun (WGS) entry which is preliminary data.</text>
</comment>
<comment type="similarity">
    <text evidence="1">Belongs to the sprouty family.</text>
</comment>
<feature type="region of interest" description="Disordered" evidence="2">
    <location>
        <begin position="268"/>
        <end position="287"/>
    </location>
</feature>
<dbReference type="PROSITE" id="PS51227">
    <property type="entry name" value="SPR"/>
    <property type="match status" value="1"/>
</dbReference>
<feature type="region of interest" description="Disordered" evidence="2">
    <location>
        <begin position="597"/>
        <end position="618"/>
    </location>
</feature>
<feature type="region of interest" description="Disordered" evidence="2">
    <location>
        <begin position="191"/>
        <end position="238"/>
    </location>
</feature>
<sequence>MKGPGSLETALVREHNHLSLLCGDEARVTRAGHECEDTISNGTTSTPTLSALPPRPGWAVRTSTGLISSPATPPPTLSSSSVSSLFTSSPSSSTASLHGVQRSEWADCASVLPSSSSPSSIRSTTSGVRQQISASTSGKINEQPPLVSSVSGANLSTLTVPVHTIHHTAQSTGCLPERLEVKEVQMSGQNGLLARPSSSSGSSGGSPNINPSSANNLPTRVHGHDHTRPLPPPRLPETISTIAPLTAPLTPLSTSSSFRTNSRLQSINTAGTTTNSSDSNTQHLRNDRTLGEVTLTVPRPDVERIVNEYVETPFRQPTSQKCLKNERRQQHNQFHHHRHHHHHHQSTPQNQQIQIHQQQLQQQRQQKQQRSQLQQLSNDQQVQQQHQQQQQQQKQQQQQQQVEQESTETRSARRLQNHLLQSSPGQPITKQPVSFTKEPATTGSGSLGRPNDSSLSIMCDYCGRCKCESCREPPPLPSRWLCNNSCFCSAETALDYASCLCCVKGLFYHCGDANGSGDSEVGGSCADEPCSCSGSRKTARWTCLAALTMVLPCLLCYWPLKGCVTICEACYARHAAQGCKCDPMAVGRSFGGPPGTLIVSRDSRDPEKRLLDPVTPDL</sequence>
<dbReference type="PANTHER" id="PTHR12365:SF7">
    <property type="entry name" value="PROTEIN SPROUTY"/>
    <property type="match status" value="1"/>
</dbReference>
<dbReference type="Pfam" id="PF05210">
    <property type="entry name" value="Sprouty"/>
    <property type="match status" value="1"/>
</dbReference>
<evidence type="ECO:0000313" key="4">
    <source>
        <dbReference type="Proteomes" id="UP000826195"/>
    </source>
</evidence>
<dbReference type="GO" id="GO:0016020">
    <property type="term" value="C:membrane"/>
    <property type="evidence" value="ECO:0007669"/>
    <property type="project" value="InterPro"/>
</dbReference>
<organism evidence="3 4">
    <name type="scientific">Cotesia glomerata</name>
    <name type="common">Lepidopteran parasitic wasp</name>
    <name type="synonym">Apanteles glomeratus</name>
    <dbReference type="NCBI Taxonomy" id="32391"/>
    <lineage>
        <taxon>Eukaryota</taxon>
        <taxon>Metazoa</taxon>
        <taxon>Ecdysozoa</taxon>
        <taxon>Arthropoda</taxon>
        <taxon>Hexapoda</taxon>
        <taxon>Insecta</taxon>
        <taxon>Pterygota</taxon>
        <taxon>Neoptera</taxon>
        <taxon>Endopterygota</taxon>
        <taxon>Hymenoptera</taxon>
        <taxon>Apocrita</taxon>
        <taxon>Ichneumonoidea</taxon>
        <taxon>Braconidae</taxon>
        <taxon>Microgastrinae</taxon>
        <taxon>Cotesia</taxon>
    </lineage>
</organism>
<feature type="compositionally biased region" description="Low complexity" evidence="2">
    <location>
        <begin position="77"/>
        <end position="97"/>
    </location>
</feature>
<evidence type="ECO:0000256" key="2">
    <source>
        <dbReference type="SAM" id="MobiDB-lite"/>
    </source>
</evidence>